<evidence type="ECO:0000256" key="1">
    <source>
        <dbReference type="SAM" id="MobiDB-lite"/>
    </source>
</evidence>
<proteinExistence type="predicted"/>
<feature type="non-terminal residue" evidence="2">
    <location>
        <position position="1"/>
    </location>
</feature>
<sequence>GCDRCRSGAVLSNCGDRAQERFGRATKGRGSQATQSTVVHLCVACNGVLTPWPRKNQVGRAVRLGEPPVPHCMSVQEVGWAANLTLINAPMGLLRCPPLKTAGTVTRSTSDTATCTRLPRPRSRPR</sequence>
<feature type="region of interest" description="Disordered" evidence="1">
    <location>
        <begin position="103"/>
        <end position="126"/>
    </location>
</feature>
<feature type="compositionally biased region" description="Polar residues" evidence="1">
    <location>
        <begin position="103"/>
        <end position="115"/>
    </location>
</feature>
<reference evidence="2" key="1">
    <citation type="submission" date="2003-10" db="EMBL/GenBank/DDBJ databases">
        <title>Gene expression analysis on Rhodoccocus fascians.</title>
        <authorList>
            <person name="Dorado G."/>
            <person name="Roldan J.M."/>
            <person name="Lesher J."/>
        </authorList>
    </citation>
    <scope>NUCLEOTIDE SEQUENCE</scope>
    <source>
        <strain evidence="2">NRRL-B-15096</strain>
    </source>
</reference>
<dbReference type="EMBL" id="AY444529">
    <property type="protein sequence ID" value="AAR12249.1"/>
    <property type="molecule type" value="Genomic_DNA"/>
</dbReference>
<evidence type="ECO:0000313" key="2">
    <source>
        <dbReference type="EMBL" id="AAR12249.1"/>
    </source>
</evidence>
<accession>Q6SZM6</accession>
<protein>
    <submittedName>
        <fullName evidence="2">Uncharacterized protein</fullName>
    </submittedName>
</protein>
<organism evidence="2">
    <name type="scientific">Rhodococcoides fascians</name>
    <name type="common">Rhodococcus fascians</name>
    <dbReference type="NCBI Taxonomy" id="1828"/>
    <lineage>
        <taxon>Bacteria</taxon>
        <taxon>Bacillati</taxon>
        <taxon>Actinomycetota</taxon>
        <taxon>Actinomycetes</taxon>
        <taxon>Mycobacteriales</taxon>
        <taxon>Nocardiaceae</taxon>
        <taxon>Rhodococcoides</taxon>
    </lineage>
</organism>
<name>Q6SZM6_RHOFA</name>
<feature type="non-terminal residue" evidence="2">
    <location>
        <position position="126"/>
    </location>
</feature>
<dbReference type="AlphaFoldDB" id="Q6SZM6"/>